<comment type="subcellular location">
    <subcellularLocation>
        <location evidence="1">Mitochondrion matrix</location>
    </subcellularLocation>
</comment>
<dbReference type="InterPro" id="IPR036188">
    <property type="entry name" value="FAD/NAD-bd_sf"/>
</dbReference>
<feature type="non-terminal residue" evidence="6">
    <location>
        <position position="1"/>
    </location>
</feature>
<organism evidence="6">
    <name type="scientific">marine metagenome</name>
    <dbReference type="NCBI Taxonomy" id="408172"/>
    <lineage>
        <taxon>unclassified sequences</taxon>
        <taxon>metagenomes</taxon>
        <taxon>ecological metagenomes</taxon>
    </lineage>
</organism>
<gene>
    <name evidence="6" type="ORF">METZ01_LOCUS51084</name>
</gene>
<sequence length="492" mass="54062">VDLYESRSEIGGMASTRELTDGYTVPGAAHLLHQSDSGIQKSLKLKQHGLSYVASGLKTVSINPKGNALIFDDDKVSGDDITLREQDQYKEFRGSMKKLSGFFKKTYQSTPPRLGSEDRKDLKTLMKLGWDLRTMGKDSMSNMLKFIAINIYDVLNEYFEHDHIKGSIALDALLGNRMGPRTNNSVITYMHQLTGDLNGVQGSYAIPKGGMSSYSQALQKAAESAGVTLHLNAPIKQIDLDSDNKVKGLILENGDKAQADIVVSGIDPRSTFMCLVGPKHLEPAVVHKISNIRMRGNTSKLHLALSGLPVFKGVEPEDLGHRIINAPSMKYLELAHDFTKYGQYSDELPMEIIIPSIHDDTLAPKGRHVLSAIVNNTAYHLKDGWDDSKPKILENCLNQLENMAPGIKKLIVHAELLSPVDFEKEYGITGGHWHHGELTFDQFLMLRPIPGMAQYTSPIESLYLCGAGSHPGGGLMGLAGRNAANEIISRES</sequence>
<dbReference type="InterPro" id="IPR002937">
    <property type="entry name" value="Amino_oxidase"/>
</dbReference>
<dbReference type="SUPFAM" id="SSF51905">
    <property type="entry name" value="FAD/NAD(P)-binding domain"/>
    <property type="match status" value="1"/>
</dbReference>
<reference evidence="6" key="1">
    <citation type="submission" date="2018-05" db="EMBL/GenBank/DDBJ databases">
        <authorList>
            <person name="Lanie J.A."/>
            <person name="Ng W.-L."/>
            <person name="Kazmierczak K.M."/>
            <person name="Andrzejewski T.M."/>
            <person name="Davidsen T.M."/>
            <person name="Wayne K.J."/>
            <person name="Tettelin H."/>
            <person name="Glass J.I."/>
            <person name="Rusch D."/>
            <person name="Podicherti R."/>
            <person name="Tsui H.-C.T."/>
            <person name="Winkler M.E."/>
        </authorList>
    </citation>
    <scope>NUCLEOTIDE SEQUENCE</scope>
</reference>
<protein>
    <recommendedName>
        <fullName evidence="4">Pyridine nucleotide-disulfide oxidoreductase domain-containing protein 2</fullName>
    </recommendedName>
</protein>
<accession>A0A381S2D5</accession>
<dbReference type="GO" id="GO:0016491">
    <property type="term" value="F:oxidoreductase activity"/>
    <property type="evidence" value="ECO:0007669"/>
    <property type="project" value="InterPro"/>
</dbReference>
<dbReference type="GO" id="GO:0005759">
    <property type="term" value="C:mitochondrial matrix"/>
    <property type="evidence" value="ECO:0007669"/>
    <property type="project" value="UniProtKB-SubCell"/>
</dbReference>
<evidence type="ECO:0000256" key="2">
    <source>
        <dbReference type="ARBA" id="ARBA00037217"/>
    </source>
</evidence>
<feature type="domain" description="Amine oxidase" evidence="5">
    <location>
        <begin position="1"/>
        <end position="488"/>
    </location>
</feature>
<evidence type="ECO:0000256" key="3">
    <source>
        <dbReference type="ARBA" id="ARBA00038825"/>
    </source>
</evidence>
<dbReference type="Pfam" id="PF01593">
    <property type="entry name" value="Amino_oxidase"/>
    <property type="match status" value="1"/>
</dbReference>
<dbReference type="EMBL" id="UINC01002584">
    <property type="protein sequence ID" value="SUZ98230.1"/>
    <property type="molecule type" value="Genomic_DNA"/>
</dbReference>
<dbReference type="PANTHER" id="PTHR10668:SF103">
    <property type="entry name" value="PYRIDINE NUCLEOTIDE-DISULFIDE OXIDOREDUCTASE DOMAIN-CONTAINING PROTEIN 2"/>
    <property type="match status" value="1"/>
</dbReference>
<evidence type="ECO:0000313" key="6">
    <source>
        <dbReference type="EMBL" id="SUZ98230.1"/>
    </source>
</evidence>
<dbReference type="AlphaFoldDB" id="A0A381S2D5"/>
<comment type="subunit">
    <text evidence="3">Interacts with COX5B; this interaction may contribute to localize PYROXD2 to the inner face of the inner mitochondrial membrane.</text>
</comment>
<name>A0A381S2D5_9ZZZZ</name>
<evidence type="ECO:0000259" key="5">
    <source>
        <dbReference type="Pfam" id="PF01593"/>
    </source>
</evidence>
<comment type="function">
    <text evidence="2">Probable oxidoreductase that may play a role as regulator of mitochondrial function.</text>
</comment>
<evidence type="ECO:0000256" key="1">
    <source>
        <dbReference type="ARBA" id="ARBA00004305"/>
    </source>
</evidence>
<dbReference type="Gene3D" id="3.50.50.60">
    <property type="entry name" value="FAD/NAD(P)-binding domain"/>
    <property type="match status" value="1"/>
</dbReference>
<dbReference type="PANTHER" id="PTHR10668">
    <property type="entry name" value="PHYTOENE DEHYDROGENASE"/>
    <property type="match status" value="1"/>
</dbReference>
<evidence type="ECO:0000256" key="4">
    <source>
        <dbReference type="ARBA" id="ARBA00040298"/>
    </source>
</evidence>
<proteinExistence type="predicted"/>